<evidence type="ECO:0000313" key="2">
    <source>
        <dbReference type="Proteomes" id="UP001055811"/>
    </source>
</evidence>
<protein>
    <submittedName>
        <fullName evidence="1">Uncharacterized protein</fullName>
    </submittedName>
</protein>
<comment type="caution">
    <text evidence="1">The sequence shown here is derived from an EMBL/GenBank/DDBJ whole genome shotgun (WGS) entry which is preliminary data.</text>
</comment>
<evidence type="ECO:0000313" key="1">
    <source>
        <dbReference type="EMBL" id="KAI3780910.1"/>
    </source>
</evidence>
<accession>A0ACB9GCU2</accession>
<reference evidence="1 2" key="2">
    <citation type="journal article" date="2022" name="Mol. Ecol. Resour.">
        <title>The genomes of chicory, endive, great burdock and yacon provide insights into Asteraceae paleo-polyploidization history and plant inulin production.</title>
        <authorList>
            <person name="Fan W."/>
            <person name="Wang S."/>
            <person name="Wang H."/>
            <person name="Wang A."/>
            <person name="Jiang F."/>
            <person name="Liu H."/>
            <person name="Zhao H."/>
            <person name="Xu D."/>
            <person name="Zhang Y."/>
        </authorList>
    </citation>
    <scope>NUCLEOTIDE SEQUENCE [LARGE SCALE GENOMIC DNA]</scope>
    <source>
        <strain evidence="2">cv. Punajuju</strain>
        <tissue evidence="1">Leaves</tissue>
    </source>
</reference>
<organism evidence="1 2">
    <name type="scientific">Cichorium intybus</name>
    <name type="common">Chicory</name>
    <dbReference type="NCBI Taxonomy" id="13427"/>
    <lineage>
        <taxon>Eukaryota</taxon>
        <taxon>Viridiplantae</taxon>
        <taxon>Streptophyta</taxon>
        <taxon>Embryophyta</taxon>
        <taxon>Tracheophyta</taxon>
        <taxon>Spermatophyta</taxon>
        <taxon>Magnoliopsida</taxon>
        <taxon>eudicotyledons</taxon>
        <taxon>Gunneridae</taxon>
        <taxon>Pentapetalae</taxon>
        <taxon>asterids</taxon>
        <taxon>campanulids</taxon>
        <taxon>Asterales</taxon>
        <taxon>Asteraceae</taxon>
        <taxon>Cichorioideae</taxon>
        <taxon>Cichorieae</taxon>
        <taxon>Cichoriinae</taxon>
        <taxon>Cichorium</taxon>
    </lineage>
</organism>
<gene>
    <name evidence="1" type="ORF">L2E82_10903</name>
</gene>
<dbReference type="EMBL" id="CM042010">
    <property type="protein sequence ID" value="KAI3780910.1"/>
    <property type="molecule type" value="Genomic_DNA"/>
</dbReference>
<name>A0ACB9GCU2_CICIN</name>
<sequence length="109" mass="12470">MGFQCITYHNTGRKKRKLEKKKELEKDKGNAKEKEEVQNLGRFLVEVTSQVFADLEANNLCLTLKAFVLKMGERKQNELDSATSLQRIQRNGNCDIIPDYSGYIIAAFV</sequence>
<keyword evidence="2" id="KW-1185">Reference proteome</keyword>
<dbReference type="Proteomes" id="UP001055811">
    <property type="component" value="Linkage Group LG02"/>
</dbReference>
<reference evidence="2" key="1">
    <citation type="journal article" date="2022" name="Mol. Ecol. Resour.">
        <title>The genomes of chicory, endive, great burdock and yacon provide insights into Asteraceae palaeo-polyploidization history and plant inulin production.</title>
        <authorList>
            <person name="Fan W."/>
            <person name="Wang S."/>
            <person name="Wang H."/>
            <person name="Wang A."/>
            <person name="Jiang F."/>
            <person name="Liu H."/>
            <person name="Zhao H."/>
            <person name="Xu D."/>
            <person name="Zhang Y."/>
        </authorList>
    </citation>
    <scope>NUCLEOTIDE SEQUENCE [LARGE SCALE GENOMIC DNA]</scope>
    <source>
        <strain evidence="2">cv. Punajuju</strain>
    </source>
</reference>
<proteinExistence type="predicted"/>